<keyword evidence="4" id="KW-1185">Reference proteome</keyword>
<dbReference type="Gene3D" id="3.10.20.10">
    <property type="match status" value="1"/>
</dbReference>
<evidence type="ECO:0000313" key="3">
    <source>
        <dbReference type="EMBL" id="PYF09675.1"/>
    </source>
</evidence>
<name>A0A318U0H5_9RHOB</name>
<dbReference type="PANTHER" id="PTHR30592">
    <property type="entry name" value="FORMATE DEHYDROGENASE"/>
    <property type="match status" value="1"/>
</dbReference>
<evidence type="ECO:0000256" key="1">
    <source>
        <dbReference type="ARBA" id="ARBA00022490"/>
    </source>
</evidence>
<evidence type="ECO:0000313" key="4">
    <source>
        <dbReference type="Proteomes" id="UP000247727"/>
    </source>
</evidence>
<organism evidence="3 4">
    <name type="scientific">Rhodobacter viridis</name>
    <dbReference type="NCBI Taxonomy" id="1054202"/>
    <lineage>
        <taxon>Bacteria</taxon>
        <taxon>Pseudomonadati</taxon>
        <taxon>Pseudomonadota</taxon>
        <taxon>Alphaproteobacteria</taxon>
        <taxon>Rhodobacterales</taxon>
        <taxon>Rhodobacter group</taxon>
        <taxon>Rhodobacter</taxon>
    </lineage>
</organism>
<dbReference type="Gene3D" id="3.40.140.10">
    <property type="entry name" value="Cytidine Deaminase, domain 2"/>
    <property type="match status" value="1"/>
</dbReference>
<keyword evidence="2" id="KW-0501">Molybdenum cofactor biosynthesis</keyword>
<evidence type="ECO:0000256" key="2">
    <source>
        <dbReference type="ARBA" id="ARBA00023150"/>
    </source>
</evidence>
<protein>
    <submittedName>
        <fullName evidence="3">FdhD protein</fullName>
    </submittedName>
</protein>
<keyword evidence="1" id="KW-0963">Cytoplasm</keyword>
<dbReference type="RefSeq" id="WP_110805793.1">
    <property type="nucleotide sequence ID" value="NZ_QJTK01000007.1"/>
</dbReference>
<dbReference type="AlphaFoldDB" id="A0A318U0H5"/>
<dbReference type="Pfam" id="PF02634">
    <property type="entry name" value="FdhD-NarQ"/>
    <property type="match status" value="1"/>
</dbReference>
<proteinExistence type="predicted"/>
<dbReference type="PIRSF" id="PIRSF015626">
    <property type="entry name" value="FdhD"/>
    <property type="match status" value="1"/>
</dbReference>
<dbReference type="NCBIfam" id="TIGR00129">
    <property type="entry name" value="fdhD_narQ"/>
    <property type="match status" value="1"/>
</dbReference>
<dbReference type="GO" id="GO:0006777">
    <property type="term" value="P:Mo-molybdopterin cofactor biosynthetic process"/>
    <property type="evidence" value="ECO:0007669"/>
    <property type="project" value="UniProtKB-KW"/>
</dbReference>
<sequence>MSLPAGAVTVSLPGGGRAVLAEEVPVALVFEGVTQAVMMASPVDLEDFLLGFALTEGMIAAPADLLRAEVVHQPQGIEVRGWLAAPAGQRFAARRRAMAGPVGCGLCGIDSLAAVLRPLPRAPRGGGAKLALGAPAALADAALHALRAGQVLQDAVRAAHAAGFWDGTRLWALREDVGRHNALDKLAGALAAAAVDVGAGAVVMTSRLSVDLVQKAAMIGARVLIAPSAPTALAVSEAQAAGITVIARGPEGATVYTQTGE</sequence>
<dbReference type="InterPro" id="IPR016193">
    <property type="entry name" value="Cytidine_deaminase-like"/>
</dbReference>
<dbReference type="GO" id="GO:0016783">
    <property type="term" value="F:sulfurtransferase activity"/>
    <property type="evidence" value="ECO:0007669"/>
    <property type="project" value="InterPro"/>
</dbReference>
<accession>A0A318U0H5</accession>
<dbReference type="EMBL" id="QJTK01000007">
    <property type="protein sequence ID" value="PYF09675.1"/>
    <property type="molecule type" value="Genomic_DNA"/>
</dbReference>
<dbReference type="Proteomes" id="UP000247727">
    <property type="component" value="Unassembled WGS sequence"/>
</dbReference>
<dbReference type="InterPro" id="IPR003786">
    <property type="entry name" value="FdhD"/>
</dbReference>
<gene>
    <name evidence="3" type="ORF">C8J30_10745</name>
</gene>
<comment type="caution">
    <text evidence="3">The sequence shown here is derived from an EMBL/GenBank/DDBJ whole genome shotgun (WGS) entry which is preliminary data.</text>
</comment>
<dbReference type="SUPFAM" id="SSF53927">
    <property type="entry name" value="Cytidine deaminase-like"/>
    <property type="match status" value="1"/>
</dbReference>
<dbReference type="PANTHER" id="PTHR30592:SF1">
    <property type="entry name" value="SULFUR CARRIER PROTEIN FDHD"/>
    <property type="match status" value="1"/>
</dbReference>
<dbReference type="OrthoDB" id="3197277at2"/>
<reference evidence="3 4" key="1">
    <citation type="submission" date="2018-06" db="EMBL/GenBank/DDBJ databases">
        <title>Genomic Encyclopedia of Type Strains, Phase III (KMG-III): the genomes of soil and plant-associated and newly described type strains.</title>
        <authorList>
            <person name="Whitman W."/>
        </authorList>
    </citation>
    <scope>NUCLEOTIDE SEQUENCE [LARGE SCALE GENOMIC DNA]</scope>
    <source>
        <strain evidence="3 4">JA737</strain>
    </source>
</reference>